<feature type="domain" description="Protein kinase" evidence="10">
    <location>
        <begin position="14"/>
        <end position="293"/>
    </location>
</feature>
<evidence type="ECO:0000259" key="10">
    <source>
        <dbReference type="PROSITE" id="PS50011"/>
    </source>
</evidence>
<comment type="caution">
    <text evidence="11">The sequence shown here is derived from an EMBL/GenBank/DDBJ whole genome shotgun (WGS) entry which is preliminary data.</text>
</comment>
<protein>
    <recommendedName>
        <fullName evidence="1">non-specific serine/threonine protein kinase</fullName>
        <ecNumber evidence="1">2.7.11.1</ecNumber>
    </recommendedName>
</protein>
<dbReference type="Pfam" id="PF00069">
    <property type="entry name" value="Pkinase"/>
    <property type="match status" value="1"/>
</dbReference>
<dbReference type="SMART" id="SM00220">
    <property type="entry name" value="S_TKc"/>
    <property type="match status" value="1"/>
</dbReference>
<evidence type="ECO:0000256" key="6">
    <source>
        <dbReference type="ARBA" id="ARBA00022840"/>
    </source>
</evidence>
<evidence type="ECO:0000256" key="1">
    <source>
        <dbReference type="ARBA" id="ARBA00012513"/>
    </source>
</evidence>
<feature type="compositionally biased region" description="Polar residues" evidence="8">
    <location>
        <begin position="451"/>
        <end position="461"/>
    </location>
</feature>
<accession>A0A9D2EER4</accession>
<dbReference type="Proteomes" id="UP000824037">
    <property type="component" value="Unassembled WGS sequence"/>
</dbReference>
<keyword evidence="2 11" id="KW-0723">Serine/threonine-protein kinase</keyword>
<keyword evidence="6 7" id="KW-0067">ATP-binding</keyword>
<dbReference type="Gene3D" id="1.10.510.10">
    <property type="entry name" value="Transferase(Phosphotransferase) domain 1"/>
    <property type="match status" value="1"/>
</dbReference>
<proteinExistence type="predicted"/>
<dbReference type="InterPro" id="IPR000719">
    <property type="entry name" value="Prot_kinase_dom"/>
</dbReference>
<dbReference type="GO" id="GO:0004674">
    <property type="term" value="F:protein serine/threonine kinase activity"/>
    <property type="evidence" value="ECO:0007669"/>
    <property type="project" value="UniProtKB-KW"/>
</dbReference>
<organism evidence="11 12">
    <name type="scientific">Candidatus Ruania gallistercoris</name>
    <dbReference type="NCBI Taxonomy" id="2838746"/>
    <lineage>
        <taxon>Bacteria</taxon>
        <taxon>Bacillati</taxon>
        <taxon>Actinomycetota</taxon>
        <taxon>Actinomycetes</taxon>
        <taxon>Micrococcales</taxon>
        <taxon>Ruaniaceae</taxon>
        <taxon>Ruania</taxon>
    </lineage>
</organism>
<dbReference type="EMBL" id="DXBY01000200">
    <property type="protein sequence ID" value="HIZ36433.1"/>
    <property type="molecule type" value="Genomic_DNA"/>
</dbReference>
<dbReference type="AlphaFoldDB" id="A0A9D2EER4"/>
<keyword evidence="9" id="KW-1133">Transmembrane helix</keyword>
<sequence length="635" mass="66883">MPEPERMPPEIEGYTFQRLIGRGGFSDVYLYRQHMPSRDVAVKVLRTEDFSEASRAQFAAEANLMARVSSHTAIASIFAADVDDEGEPYLVMEYCPGGSLGGIYRKSPLSVARTLRLGVRLASALECAHRVGIVHRDVKPANILFTEYDMAVLSDFGISTIDDEFPEATLARQQVYSGGIEDSTTVGMSLPWAAPESLGERPVADTRSDRFSLAATLYTLVEGRSPREVPDGPNGATAIRARIQSGFIAQMQRPGVPEPLQDVLRQGMSYDPGQRFSSMLELARALQQVQRELGGEVTPVEVPGAEAYDDDPHLGGSVTSSGGGNNPDGVGSSSAPSAPSEATWLPADAALPAEAGGRPDPDSAGRGSAASLPPPSSRDRVPLPPPPGPGGAPGAGHTSRPAQEHTGPSGPEYTGFDPRTVDPHRHHTVVPAGGPASSAPSAAPPIMPMTPQGSVGDQGSGRTKKMERGALIAAVVFVVVALVVGSSLLIRHLQEPRFTGEAIDNLTVTETSADAYDITIPDGLELPEELQVRVLEPGEGTALGEFGYALVSVDHSTWPPGETITLNPWASDVAGENVGIDARDLRTELDLAEDVELRPGTILLAVAPRAYFANRAPDLGITAGDSVLAVITIVS</sequence>
<dbReference type="PROSITE" id="PS00107">
    <property type="entry name" value="PROTEIN_KINASE_ATP"/>
    <property type="match status" value="1"/>
</dbReference>
<dbReference type="CDD" id="cd14014">
    <property type="entry name" value="STKc_PknB_like"/>
    <property type="match status" value="1"/>
</dbReference>
<keyword evidence="5 11" id="KW-0418">Kinase</keyword>
<feature type="region of interest" description="Disordered" evidence="8">
    <location>
        <begin position="302"/>
        <end position="462"/>
    </location>
</feature>
<gene>
    <name evidence="11" type="ORF">H9815_11695</name>
</gene>
<feature type="compositionally biased region" description="Low complexity" evidence="8">
    <location>
        <begin position="431"/>
        <end position="441"/>
    </location>
</feature>
<dbReference type="InterPro" id="IPR011009">
    <property type="entry name" value="Kinase-like_dom_sf"/>
</dbReference>
<keyword evidence="9" id="KW-0812">Transmembrane</keyword>
<feature type="binding site" evidence="7">
    <location>
        <position position="43"/>
    </location>
    <ligand>
        <name>ATP</name>
        <dbReference type="ChEBI" id="CHEBI:30616"/>
    </ligand>
</feature>
<evidence type="ECO:0000256" key="3">
    <source>
        <dbReference type="ARBA" id="ARBA00022679"/>
    </source>
</evidence>
<dbReference type="InterPro" id="IPR008271">
    <property type="entry name" value="Ser/Thr_kinase_AS"/>
</dbReference>
<dbReference type="PANTHER" id="PTHR43289">
    <property type="entry name" value="MITOGEN-ACTIVATED PROTEIN KINASE KINASE KINASE 20-RELATED"/>
    <property type="match status" value="1"/>
</dbReference>
<dbReference type="PROSITE" id="PS50011">
    <property type="entry name" value="PROTEIN_KINASE_DOM"/>
    <property type="match status" value="1"/>
</dbReference>
<dbReference type="SUPFAM" id="SSF56112">
    <property type="entry name" value="Protein kinase-like (PK-like)"/>
    <property type="match status" value="1"/>
</dbReference>
<keyword evidence="4 7" id="KW-0547">Nucleotide-binding</keyword>
<name>A0A9D2EER4_9MICO</name>
<evidence type="ECO:0000256" key="8">
    <source>
        <dbReference type="SAM" id="MobiDB-lite"/>
    </source>
</evidence>
<reference evidence="11" key="1">
    <citation type="journal article" date="2021" name="PeerJ">
        <title>Extensive microbial diversity within the chicken gut microbiome revealed by metagenomics and culture.</title>
        <authorList>
            <person name="Gilroy R."/>
            <person name="Ravi A."/>
            <person name="Getino M."/>
            <person name="Pursley I."/>
            <person name="Horton D.L."/>
            <person name="Alikhan N.F."/>
            <person name="Baker D."/>
            <person name="Gharbi K."/>
            <person name="Hall N."/>
            <person name="Watson M."/>
            <person name="Adriaenssens E.M."/>
            <person name="Foster-Nyarko E."/>
            <person name="Jarju S."/>
            <person name="Secka A."/>
            <person name="Antonio M."/>
            <person name="Oren A."/>
            <person name="Chaudhuri R.R."/>
            <person name="La Ragione R."/>
            <person name="Hildebrand F."/>
            <person name="Pallen M.J."/>
        </authorList>
    </citation>
    <scope>NUCLEOTIDE SEQUENCE</scope>
    <source>
        <strain evidence="11">ChiGjej4B4-7305</strain>
    </source>
</reference>
<dbReference type="InterPro" id="IPR017441">
    <property type="entry name" value="Protein_kinase_ATP_BS"/>
</dbReference>
<evidence type="ECO:0000313" key="11">
    <source>
        <dbReference type="EMBL" id="HIZ36433.1"/>
    </source>
</evidence>
<dbReference type="GO" id="GO:0005524">
    <property type="term" value="F:ATP binding"/>
    <property type="evidence" value="ECO:0007669"/>
    <property type="project" value="UniProtKB-UniRule"/>
</dbReference>
<reference evidence="11" key="2">
    <citation type="submission" date="2021-04" db="EMBL/GenBank/DDBJ databases">
        <authorList>
            <person name="Gilroy R."/>
        </authorList>
    </citation>
    <scope>NUCLEOTIDE SEQUENCE</scope>
    <source>
        <strain evidence="11">ChiGjej4B4-7305</strain>
    </source>
</reference>
<evidence type="ECO:0000256" key="2">
    <source>
        <dbReference type="ARBA" id="ARBA00022527"/>
    </source>
</evidence>
<dbReference type="EC" id="2.7.11.1" evidence="1"/>
<evidence type="ECO:0000256" key="9">
    <source>
        <dbReference type="SAM" id="Phobius"/>
    </source>
</evidence>
<evidence type="ECO:0000256" key="7">
    <source>
        <dbReference type="PROSITE-ProRule" id="PRU10141"/>
    </source>
</evidence>
<feature type="compositionally biased region" description="Pro residues" evidence="8">
    <location>
        <begin position="372"/>
        <end position="390"/>
    </location>
</feature>
<evidence type="ECO:0000256" key="5">
    <source>
        <dbReference type="ARBA" id="ARBA00022777"/>
    </source>
</evidence>
<dbReference type="PANTHER" id="PTHR43289:SF6">
    <property type="entry name" value="SERINE_THREONINE-PROTEIN KINASE NEKL-3"/>
    <property type="match status" value="1"/>
</dbReference>
<feature type="transmembrane region" description="Helical" evidence="9">
    <location>
        <begin position="470"/>
        <end position="490"/>
    </location>
</feature>
<dbReference type="PROSITE" id="PS00108">
    <property type="entry name" value="PROTEIN_KINASE_ST"/>
    <property type="match status" value="1"/>
</dbReference>
<evidence type="ECO:0000313" key="12">
    <source>
        <dbReference type="Proteomes" id="UP000824037"/>
    </source>
</evidence>
<keyword evidence="9" id="KW-0472">Membrane</keyword>
<keyword evidence="3" id="KW-0808">Transferase</keyword>
<evidence type="ECO:0000256" key="4">
    <source>
        <dbReference type="ARBA" id="ARBA00022741"/>
    </source>
</evidence>